<reference evidence="2" key="1">
    <citation type="submission" date="2018-05" db="EMBL/GenBank/DDBJ databases">
        <authorList>
            <person name="Lanie J.A."/>
            <person name="Ng W.-L."/>
            <person name="Kazmierczak K.M."/>
            <person name="Andrzejewski T.M."/>
            <person name="Davidsen T.M."/>
            <person name="Wayne K.J."/>
            <person name="Tettelin H."/>
            <person name="Glass J.I."/>
            <person name="Rusch D."/>
            <person name="Podicherti R."/>
            <person name="Tsui H.-C.T."/>
            <person name="Winkler M.E."/>
        </authorList>
    </citation>
    <scope>NUCLEOTIDE SEQUENCE</scope>
</reference>
<dbReference type="AlphaFoldDB" id="A0A382KFR6"/>
<evidence type="ECO:0000259" key="1">
    <source>
        <dbReference type="Pfam" id="PF11870"/>
    </source>
</evidence>
<protein>
    <recommendedName>
        <fullName evidence="1">Lactate utilization protein B C-terminal domain-containing protein</fullName>
    </recommendedName>
</protein>
<organism evidence="2">
    <name type="scientific">marine metagenome</name>
    <dbReference type="NCBI Taxonomy" id="408172"/>
    <lineage>
        <taxon>unclassified sequences</taxon>
        <taxon>metagenomes</taxon>
        <taxon>ecological metagenomes</taxon>
    </lineage>
</organism>
<sequence>LMTWKGWKQVLSQPSLYRAQASLLSRIGNLLPAQIPVLREWARSRSLPRFS</sequence>
<accession>A0A382KFR6</accession>
<gene>
    <name evidence="2" type="ORF">METZ01_LOCUS275127</name>
</gene>
<evidence type="ECO:0000313" key="2">
    <source>
        <dbReference type="EMBL" id="SVC22273.1"/>
    </source>
</evidence>
<proteinExistence type="predicted"/>
<name>A0A382KFR6_9ZZZZ</name>
<feature type="non-terminal residue" evidence="2">
    <location>
        <position position="1"/>
    </location>
</feature>
<dbReference type="Pfam" id="PF11870">
    <property type="entry name" value="LutB_C"/>
    <property type="match status" value="1"/>
</dbReference>
<feature type="domain" description="Lactate utilization protein B C-terminal" evidence="1">
    <location>
        <begin position="2"/>
        <end position="50"/>
    </location>
</feature>
<dbReference type="InterPro" id="IPR024569">
    <property type="entry name" value="LutB_C"/>
</dbReference>
<feature type="non-terminal residue" evidence="2">
    <location>
        <position position="51"/>
    </location>
</feature>
<dbReference type="EMBL" id="UINC01079858">
    <property type="protein sequence ID" value="SVC22273.1"/>
    <property type="molecule type" value="Genomic_DNA"/>
</dbReference>